<sequence>MVYMAKLFAMRVVKWTPLTTPYNKPLLLRSIERTQKLGFDISVVTMELPLKEVGLPEHCQSFQSMTSLDMMQKYLMAVRMLDKQFEKLIKEFCPNCVISDVFLPWTNDVAVKFGIPRLVFHVTSHFSMGALECTRLYKPHVNVSSDSEPFVN</sequence>
<reference evidence="4" key="1">
    <citation type="journal article" date="2017" name="Plant J.">
        <title>The pomegranate (Punica granatum L.) genome and the genomics of punicalagin biosynthesis.</title>
        <authorList>
            <person name="Qin G."/>
            <person name="Xu C."/>
            <person name="Ming R."/>
            <person name="Tang H."/>
            <person name="Guyot R."/>
            <person name="Kramer E.M."/>
            <person name="Hu Y."/>
            <person name="Yi X."/>
            <person name="Qi Y."/>
            <person name="Xu X."/>
            <person name="Gao Z."/>
            <person name="Pan H."/>
            <person name="Jian J."/>
            <person name="Tian Y."/>
            <person name="Yue Z."/>
            <person name="Xu Y."/>
        </authorList>
    </citation>
    <scope>NUCLEOTIDE SEQUENCE [LARGE SCALE GENOMIC DNA]</scope>
    <source>
        <strain evidence="4">cv. Dabenzi</strain>
    </source>
</reference>
<accession>A0A218X1Y9</accession>
<evidence type="ECO:0000256" key="1">
    <source>
        <dbReference type="ARBA" id="ARBA00009995"/>
    </source>
</evidence>
<dbReference type="SUPFAM" id="SSF53756">
    <property type="entry name" value="UDP-Glycosyltransferase/glycogen phosphorylase"/>
    <property type="match status" value="1"/>
</dbReference>
<dbReference type="EMBL" id="MTKT01002492">
    <property type="protein sequence ID" value="OWM79215.1"/>
    <property type="molecule type" value="Genomic_DNA"/>
</dbReference>
<comment type="caution">
    <text evidence="3">The sequence shown here is derived from an EMBL/GenBank/DDBJ whole genome shotgun (WGS) entry which is preliminary data.</text>
</comment>
<dbReference type="GO" id="GO:0035251">
    <property type="term" value="F:UDP-glucosyltransferase activity"/>
    <property type="evidence" value="ECO:0007669"/>
    <property type="project" value="TreeGrafter"/>
</dbReference>
<protein>
    <recommendedName>
        <fullName evidence="5">Scopoletin glucosyltransferase-like</fullName>
    </recommendedName>
</protein>
<proteinExistence type="inferred from homology"/>
<dbReference type="Gene3D" id="3.40.50.2000">
    <property type="entry name" value="Glycogen Phosphorylase B"/>
    <property type="match status" value="1"/>
</dbReference>
<dbReference type="PANTHER" id="PTHR48047:SF45">
    <property type="entry name" value="SCOPOLETIN GLUCOSYLTRANSFERASE-LIKE"/>
    <property type="match status" value="1"/>
</dbReference>
<evidence type="ECO:0008006" key="5">
    <source>
        <dbReference type="Google" id="ProtNLM"/>
    </source>
</evidence>
<evidence type="ECO:0000256" key="2">
    <source>
        <dbReference type="ARBA" id="ARBA00022676"/>
    </source>
</evidence>
<dbReference type="Proteomes" id="UP000197138">
    <property type="component" value="Unassembled WGS sequence"/>
</dbReference>
<gene>
    <name evidence="3" type="ORF">CDL15_Pgr003387</name>
</gene>
<evidence type="ECO:0000313" key="3">
    <source>
        <dbReference type="EMBL" id="OWM79215.1"/>
    </source>
</evidence>
<organism evidence="3 4">
    <name type="scientific">Punica granatum</name>
    <name type="common">Pomegranate</name>
    <dbReference type="NCBI Taxonomy" id="22663"/>
    <lineage>
        <taxon>Eukaryota</taxon>
        <taxon>Viridiplantae</taxon>
        <taxon>Streptophyta</taxon>
        <taxon>Embryophyta</taxon>
        <taxon>Tracheophyta</taxon>
        <taxon>Spermatophyta</taxon>
        <taxon>Magnoliopsida</taxon>
        <taxon>eudicotyledons</taxon>
        <taxon>Gunneridae</taxon>
        <taxon>Pentapetalae</taxon>
        <taxon>rosids</taxon>
        <taxon>malvids</taxon>
        <taxon>Myrtales</taxon>
        <taxon>Lythraceae</taxon>
        <taxon>Punica</taxon>
    </lineage>
</organism>
<keyword evidence="2" id="KW-0808">Transferase</keyword>
<keyword evidence="2" id="KW-0328">Glycosyltransferase</keyword>
<dbReference type="PANTHER" id="PTHR48047">
    <property type="entry name" value="GLYCOSYLTRANSFERASE"/>
    <property type="match status" value="1"/>
</dbReference>
<evidence type="ECO:0000313" key="4">
    <source>
        <dbReference type="Proteomes" id="UP000197138"/>
    </source>
</evidence>
<name>A0A218X1Y9_PUNGR</name>
<comment type="similarity">
    <text evidence="1">Belongs to the UDP-glycosyltransferase family.</text>
</comment>
<dbReference type="AlphaFoldDB" id="A0A218X1Y9"/>